<dbReference type="PANTHER" id="PTHR22625:SF70">
    <property type="entry name" value="PLEXIN A, ISOFORM A"/>
    <property type="match status" value="1"/>
</dbReference>
<gene>
    <name evidence="3" type="primary">ORF220554</name>
</gene>
<dbReference type="GO" id="GO:0002116">
    <property type="term" value="C:semaphorin receptor complex"/>
    <property type="evidence" value="ECO:0007669"/>
    <property type="project" value="TreeGrafter"/>
</dbReference>
<dbReference type="InterPro" id="IPR015943">
    <property type="entry name" value="WD40/YVTN_repeat-like_dom_sf"/>
</dbReference>
<feature type="domain" description="Sema" evidence="2">
    <location>
        <begin position="1"/>
        <end position="55"/>
    </location>
</feature>
<organism evidence="3">
    <name type="scientific">Arion vulgaris</name>
    <dbReference type="NCBI Taxonomy" id="1028688"/>
    <lineage>
        <taxon>Eukaryota</taxon>
        <taxon>Metazoa</taxon>
        <taxon>Spiralia</taxon>
        <taxon>Lophotrochozoa</taxon>
        <taxon>Mollusca</taxon>
        <taxon>Gastropoda</taxon>
        <taxon>Heterobranchia</taxon>
        <taxon>Euthyneura</taxon>
        <taxon>Panpulmonata</taxon>
        <taxon>Eupulmonata</taxon>
        <taxon>Stylommatophora</taxon>
        <taxon>Helicina</taxon>
        <taxon>Arionoidea</taxon>
        <taxon>Arionidae</taxon>
        <taxon>Arion</taxon>
    </lineage>
</organism>
<evidence type="ECO:0000259" key="2">
    <source>
        <dbReference type="PROSITE" id="PS51004"/>
    </source>
</evidence>
<sequence length="73" mass="8254">DGKVIKISVESNTTTNIYETISMVPGRSIEPDMSFDDDKEHLYVLTEKKVVKLKVQNCAQYLTCSECLDARDP</sequence>
<dbReference type="Gene3D" id="2.130.10.10">
    <property type="entry name" value="YVTN repeat-like/Quinoprotein amine dehydrogenase"/>
    <property type="match status" value="1"/>
</dbReference>
<dbReference type="GO" id="GO:0017154">
    <property type="term" value="F:semaphorin receptor activity"/>
    <property type="evidence" value="ECO:0007669"/>
    <property type="project" value="InterPro"/>
</dbReference>
<dbReference type="PROSITE" id="PS51004">
    <property type="entry name" value="SEMA"/>
    <property type="match status" value="1"/>
</dbReference>
<dbReference type="InterPro" id="IPR036352">
    <property type="entry name" value="Semap_dom_sf"/>
</dbReference>
<accession>A0A0B7C1T1</accession>
<dbReference type="InterPro" id="IPR031148">
    <property type="entry name" value="Plexin"/>
</dbReference>
<evidence type="ECO:0000256" key="1">
    <source>
        <dbReference type="PROSITE-ProRule" id="PRU00352"/>
    </source>
</evidence>
<proteinExistence type="predicted"/>
<evidence type="ECO:0000313" key="3">
    <source>
        <dbReference type="EMBL" id="CEK99157.1"/>
    </source>
</evidence>
<protein>
    <recommendedName>
        <fullName evidence="2">Sema domain-containing protein</fullName>
    </recommendedName>
</protein>
<dbReference type="EMBL" id="HACG01052286">
    <property type="protein sequence ID" value="CEK99157.1"/>
    <property type="molecule type" value="Transcribed_RNA"/>
</dbReference>
<comment type="caution">
    <text evidence="1">Lacks conserved residue(s) required for the propagation of feature annotation.</text>
</comment>
<dbReference type="GO" id="GO:0030334">
    <property type="term" value="P:regulation of cell migration"/>
    <property type="evidence" value="ECO:0007669"/>
    <property type="project" value="TreeGrafter"/>
</dbReference>
<name>A0A0B7C1T1_9EUPU</name>
<reference evidence="3" key="1">
    <citation type="submission" date="2014-12" db="EMBL/GenBank/DDBJ databases">
        <title>Insight into the proteome of Arion vulgaris.</title>
        <authorList>
            <person name="Aradska J."/>
            <person name="Bulat T."/>
            <person name="Smidak R."/>
            <person name="Sarate P."/>
            <person name="Gangsoo J."/>
            <person name="Sialana F."/>
            <person name="Bilban M."/>
            <person name="Lubec G."/>
        </authorList>
    </citation>
    <scope>NUCLEOTIDE SEQUENCE</scope>
    <source>
        <tissue evidence="3">Skin</tissue>
    </source>
</reference>
<dbReference type="PANTHER" id="PTHR22625">
    <property type="entry name" value="PLEXIN"/>
    <property type="match status" value="1"/>
</dbReference>
<dbReference type="InterPro" id="IPR001627">
    <property type="entry name" value="Semap_dom"/>
</dbReference>
<dbReference type="SUPFAM" id="SSF101912">
    <property type="entry name" value="Sema domain"/>
    <property type="match status" value="1"/>
</dbReference>
<dbReference type="GO" id="GO:0005886">
    <property type="term" value="C:plasma membrane"/>
    <property type="evidence" value="ECO:0007669"/>
    <property type="project" value="TreeGrafter"/>
</dbReference>
<dbReference type="AlphaFoldDB" id="A0A0B7C1T1"/>
<feature type="non-terminal residue" evidence="3">
    <location>
        <position position="1"/>
    </location>
</feature>
<feature type="non-terminal residue" evidence="3">
    <location>
        <position position="73"/>
    </location>
</feature>